<dbReference type="GO" id="GO:0030412">
    <property type="term" value="F:formimidoyltetrahydrofolate cyclodeaminase activity"/>
    <property type="evidence" value="ECO:0007669"/>
    <property type="project" value="UniProtKB-EC"/>
</dbReference>
<evidence type="ECO:0000256" key="12">
    <source>
        <dbReference type="ARBA" id="ARBA00022808"/>
    </source>
</evidence>
<dbReference type="SMART" id="SM01221">
    <property type="entry name" value="FTCD"/>
    <property type="match status" value="1"/>
</dbReference>
<evidence type="ECO:0000256" key="20">
    <source>
        <dbReference type="ARBA" id="ARBA00030029"/>
    </source>
</evidence>
<reference evidence="23" key="1">
    <citation type="submission" date="2021-02" db="EMBL/GenBank/DDBJ databases">
        <authorList>
            <person name="Nowell W R."/>
        </authorList>
    </citation>
    <scope>NUCLEOTIDE SEQUENCE</scope>
    <source>
        <strain evidence="23">Ploen Becks lab</strain>
    </source>
</reference>
<keyword evidence="14" id="KW-0333">Golgi apparatus</keyword>
<dbReference type="InterPro" id="IPR013802">
    <property type="entry name" value="Formiminotransferase_C"/>
</dbReference>
<evidence type="ECO:0000256" key="18">
    <source>
        <dbReference type="ARBA" id="ARBA00025506"/>
    </source>
</evidence>
<evidence type="ECO:0000259" key="22">
    <source>
        <dbReference type="SMART" id="SM01222"/>
    </source>
</evidence>
<keyword evidence="24" id="KW-1185">Reference proteome</keyword>
<comment type="similarity">
    <text evidence="5">In the N-terminal section; belongs to the formiminotransferase family.</text>
</comment>
<dbReference type="InterPro" id="IPR007044">
    <property type="entry name" value="Cyclodeamin/CycHdrlase"/>
</dbReference>
<evidence type="ECO:0000256" key="14">
    <source>
        <dbReference type="ARBA" id="ARBA00023034"/>
    </source>
</evidence>
<dbReference type="InterPro" id="IPR051623">
    <property type="entry name" value="FTCD"/>
</dbReference>
<dbReference type="Gene3D" id="3.30.990.10">
    <property type="entry name" value="Formiminotransferase, N-terminal subdomain"/>
    <property type="match status" value="1"/>
</dbReference>
<evidence type="ECO:0000256" key="7">
    <source>
        <dbReference type="ARBA" id="ARBA00012252"/>
    </source>
</evidence>
<dbReference type="Gene3D" id="1.20.120.680">
    <property type="entry name" value="Formiminotetrahydrofolate cyclodeaminase monomer, up-and-down helical bundle"/>
    <property type="match status" value="1"/>
</dbReference>
<dbReference type="GO" id="GO:0005542">
    <property type="term" value="F:folic acid binding"/>
    <property type="evidence" value="ECO:0007669"/>
    <property type="project" value="UniProtKB-KW"/>
</dbReference>
<feature type="domain" description="Formiminotransferase N-terminal subdomain" evidence="22">
    <location>
        <begin position="3"/>
        <end position="180"/>
    </location>
</feature>
<dbReference type="EC" id="4.3.1.4" evidence="8"/>
<keyword evidence="13" id="KW-0290">Folate-binding</keyword>
<evidence type="ECO:0000256" key="2">
    <source>
        <dbReference type="ARBA" id="ARBA00004114"/>
    </source>
</evidence>
<dbReference type="Pfam" id="PF07837">
    <property type="entry name" value="FTCD_N"/>
    <property type="match status" value="1"/>
</dbReference>
<keyword evidence="10" id="KW-0963">Cytoplasm</keyword>
<organism evidence="23 24">
    <name type="scientific">Brachionus calyciflorus</name>
    <dbReference type="NCBI Taxonomy" id="104777"/>
    <lineage>
        <taxon>Eukaryota</taxon>
        <taxon>Metazoa</taxon>
        <taxon>Spiralia</taxon>
        <taxon>Gnathifera</taxon>
        <taxon>Rotifera</taxon>
        <taxon>Eurotatoria</taxon>
        <taxon>Monogononta</taxon>
        <taxon>Pseudotrocha</taxon>
        <taxon>Ploima</taxon>
        <taxon>Brachionidae</taxon>
        <taxon>Brachionus</taxon>
    </lineage>
</organism>
<dbReference type="AlphaFoldDB" id="A0A813MC15"/>
<keyword evidence="12" id="KW-0369">Histidine metabolism</keyword>
<comment type="caution">
    <text evidence="23">The sequence shown here is derived from an EMBL/GenBank/DDBJ whole genome shotgun (WGS) entry which is preliminary data.</text>
</comment>
<gene>
    <name evidence="23" type="ORF">OXX778_LOCUS1456</name>
</gene>
<name>A0A813MC15_9BILA</name>
<evidence type="ECO:0000313" key="23">
    <source>
        <dbReference type="EMBL" id="CAF0714337.1"/>
    </source>
</evidence>
<proteinExistence type="inferred from homology"/>
<keyword evidence="16" id="KW-0456">Lyase</keyword>
<keyword evidence="11" id="KW-0808">Transferase</keyword>
<protein>
    <recommendedName>
        <fullName evidence="9">Formimidoyltransferase-cyclodeaminase</fullName>
        <ecNumber evidence="7">2.1.2.5</ecNumber>
        <ecNumber evidence="8">4.3.1.4</ecNumber>
    </recommendedName>
    <alternativeName>
        <fullName evidence="20">Formiminotransferase-cyclodeaminase</fullName>
    </alternativeName>
</protein>
<keyword evidence="17" id="KW-0511">Multifunctional enzyme</keyword>
<sequence length="543" mass="61067">MSALVECVPNFSEGRRKDVIDAIANAISQTKGCYLLDVDPGTSTNRTVYTFVGEPEDVIAGALAAAKVAHKLIDMEHQKGEHPRIGAMDVCPFIPIRNITIEECVELSKRFGKLLSEDLDVPVFLYGESQPLEHRKELSSIRQGEYEALKERLNDPKMKPDFGPVEFRPKYGASCVGARNFLIAYNINILGTKEQAHRIALNIREQGRSEKEPGRLKKVKAIGWWLEEERMAQISMNLVDFKTTNLNHAYEECEKDARDLNVATCGSEIVGLIPLEALLDAANYYMKRDNLLILDEDKKVKLAIQRLGLSSIKNFNPKERIIEYIIKERLSSDDEKYQNMSLKHFTSLVGARSSLPGGGCVSALVGALGSSLACMSAYLTYGNKKFEKLDSQIRQVLPSFYDTYHELLKLVDQDALAFNAYVDSRRLPERSAEEKLIKLESINKSLFRCIEVPYTVLKRSNELWPYLKKLAPVFNIETKSDLQVAVKCLETAIFGAYANVEINLKGADLSDKKLADLSADASKVFLQSKQEAEEILKIIQERN</sequence>
<evidence type="ECO:0000256" key="8">
    <source>
        <dbReference type="ARBA" id="ARBA00012998"/>
    </source>
</evidence>
<evidence type="ECO:0000256" key="17">
    <source>
        <dbReference type="ARBA" id="ARBA00023268"/>
    </source>
</evidence>
<dbReference type="InterPro" id="IPR037070">
    <property type="entry name" value="Formiminotransferase_C_sf"/>
</dbReference>
<dbReference type="Pfam" id="PF04961">
    <property type="entry name" value="FTCD_C"/>
    <property type="match status" value="1"/>
</dbReference>
<dbReference type="InterPro" id="IPR012886">
    <property type="entry name" value="Formiminotransferase_N"/>
</dbReference>
<evidence type="ECO:0000256" key="4">
    <source>
        <dbReference type="ARBA" id="ARBA00005082"/>
    </source>
</evidence>
<evidence type="ECO:0000256" key="11">
    <source>
        <dbReference type="ARBA" id="ARBA00022679"/>
    </source>
</evidence>
<dbReference type="SUPFAM" id="SSF55116">
    <property type="entry name" value="Formiminotransferase domain of formiminotransferase-cyclodeaminase"/>
    <property type="match status" value="2"/>
</dbReference>
<dbReference type="Pfam" id="PF02971">
    <property type="entry name" value="FTCD"/>
    <property type="match status" value="1"/>
</dbReference>
<dbReference type="Gene3D" id="3.30.70.670">
    <property type="entry name" value="Formiminotransferase, C-terminal subdomain"/>
    <property type="match status" value="1"/>
</dbReference>
<evidence type="ECO:0000256" key="10">
    <source>
        <dbReference type="ARBA" id="ARBA00022490"/>
    </source>
</evidence>
<comment type="subunit">
    <text evidence="19">Homooctamer, including four polyglutamate binding sites. The subunits are arranged as a tetramer of dimers, and form a planar ring-shaped structure.</text>
</comment>
<dbReference type="EMBL" id="CAJNOC010000093">
    <property type="protein sequence ID" value="CAF0714337.1"/>
    <property type="molecule type" value="Genomic_DNA"/>
</dbReference>
<evidence type="ECO:0000313" key="24">
    <source>
        <dbReference type="Proteomes" id="UP000663879"/>
    </source>
</evidence>
<evidence type="ECO:0000256" key="5">
    <source>
        <dbReference type="ARBA" id="ARBA00008297"/>
    </source>
</evidence>
<comment type="subcellular location">
    <subcellularLocation>
        <location evidence="2">Cytoplasm</location>
        <location evidence="2">Cytoskeleton</location>
        <location evidence="2">Microtubule organizing center</location>
        <location evidence="2">Centrosome</location>
        <location evidence="2">Centriole</location>
    </subcellularLocation>
    <subcellularLocation>
        <location evidence="3">Golgi apparatus</location>
    </subcellularLocation>
</comment>
<dbReference type="GO" id="GO:0005794">
    <property type="term" value="C:Golgi apparatus"/>
    <property type="evidence" value="ECO:0007669"/>
    <property type="project" value="UniProtKB-SubCell"/>
</dbReference>
<evidence type="ECO:0000256" key="16">
    <source>
        <dbReference type="ARBA" id="ARBA00023239"/>
    </source>
</evidence>
<dbReference type="SUPFAM" id="SSF101262">
    <property type="entry name" value="Methenyltetrahydrofolate cyclohydrolase-like"/>
    <property type="match status" value="1"/>
</dbReference>
<feature type="domain" description="Formiminotransferase C-terminal subdomain" evidence="21">
    <location>
        <begin position="181"/>
        <end position="325"/>
    </location>
</feature>
<evidence type="ECO:0000256" key="19">
    <source>
        <dbReference type="ARBA" id="ARBA00025915"/>
    </source>
</evidence>
<comment type="pathway">
    <text evidence="4">Amino-acid degradation; L-histidine degradation into L-glutamate; L-glutamate from N-formimidoyl-L-glutamate (transferase route): step 1/1.</text>
</comment>
<comment type="similarity">
    <text evidence="6">In the C-terminal section; belongs to the cyclodeaminase/cyclohydrolase family.</text>
</comment>
<dbReference type="GO" id="GO:0005814">
    <property type="term" value="C:centriole"/>
    <property type="evidence" value="ECO:0007669"/>
    <property type="project" value="UniProtKB-SubCell"/>
</dbReference>
<dbReference type="SMART" id="SM01222">
    <property type="entry name" value="FTCD_N"/>
    <property type="match status" value="1"/>
</dbReference>
<dbReference type="InterPro" id="IPR036178">
    <property type="entry name" value="Formintransfe-cycloase-like_sf"/>
</dbReference>
<accession>A0A813MC15</accession>
<dbReference type="OrthoDB" id="48036at2759"/>
<dbReference type="FunFam" id="3.30.990.10:FF:000001">
    <property type="entry name" value="Formimidoyltransferase cyclodeaminase"/>
    <property type="match status" value="1"/>
</dbReference>
<dbReference type="InterPro" id="IPR022384">
    <property type="entry name" value="FormiminoTrfase_cat_dom_sf"/>
</dbReference>
<evidence type="ECO:0000256" key="6">
    <source>
        <dbReference type="ARBA" id="ARBA00010825"/>
    </source>
</evidence>
<dbReference type="PANTHER" id="PTHR12234:SF0">
    <property type="entry name" value="FORMIMIDOYLTRANSFERASE-CYCLODEAMINASE"/>
    <property type="match status" value="1"/>
</dbReference>
<evidence type="ECO:0000256" key="15">
    <source>
        <dbReference type="ARBA" id="ARBA00023212"/>
    </source>
</evidence>
<evidence type="ECO:0000256" key="1">
    <source>
        <dbReference type="ARBA" id="ARBA00002680"/>
    </source>
</evidence>
<dbReference type="EC" id="2.1.2.5" evidence="7"/>
<evidence type="ECO:0000256" key="3">
    <source>
        <dbReference type="ARBA" id="ARBA00004555"/>
    </source>
</evidence>
<dbReference type="Proteomes" id="UP000663879">
    <property type="component" value="Unassembled WGS sequence"/>
</dbReference>
<dbReference type="GO" id="GO:0030409">
    <property type="term" value="F:glutamate formimidoyltransferase activity"/>
    <property type="evidence" value="ECO:0007669"/>
    <property type="project" value="UniProtKB-EC"/>
</dbReference>
<dbReference type="NCBIfam" id="TIGR02024">
    <property type="entry name" value="FtcD"/>
    <property type="match status" value="1"/>
</dbReference>
<dbReference type="InterPro" id="IPR004227">
    <property type="entry name" value="Formiminotransferase_cat"/>
</dbReference>
<evidence type="ECO:0000256" key="9">
    <source>
        <dbReference type="ARBA" id="ARBA00017787"/>
    </source>
</evidence>
<dbReference type="InterPro" id="IPR037064">
    <property type="entry name" value="Formiminotransferase_N_sf"/>
</dbReference>
<dbReference type="UniPathway" id="UPA00379">
    <property type="reaction ID" value="UER00555"/>
</dbReference>
<evidence type="ECO:0000256" key="13">
    <source>
        <dbReference type="ARBA" id="ARBA00022954"/>
    </source>
</evidence>
<comment type="function">
    <text evidence="18">Folate-dependent enzyme, that displays both transferase and deaminase activity. Serves to channel one-carbon units from formiminoglutamate to the folate pool.</text>
</comment>
<evidence type="ECO:0000259" key="21">
    <source>
        <dbReference type="SMART" id="SM01221"/>
    </source>
</evidence>
<comment type="function">
    <text evidence="1">Binds and promotes bundling of vimentin filaments originating from the Golgi.</text>
</comment>
<dbReference type="PANTHER" id="PTHR12234">
    <property type="entry name" value="FORMIMINOTRANSFERASE-CYCLODEAMINASE"/>
    <property type="match status" value="1"/>
</dbReference>
<dbReference type="GO" id="GO:0019557">
    <property type="term" value="P:L-histidine catabolic process to glutamate and formate"/>
    <property type="evidence" value="ECO:0007669"/>
    <property type="project" value="UniProtKB-UniPathway"/>
</dbReference>
<keyword evidence="15" id="KW-0206">Cytoskeleton</keyword>
<dbReference type="GO" id="GO:0019556">
    <property type="term" value="P:L-histidine catabolic process to glutamate and formamide"/>
    <property type="evidence" value="ECO:0007669"/>
    <property type="project" value="UniProtKB-UniPathway"/>
</dbReference>